<dbReference type="EMBL" id="JACADJ010000004">
    <property type="protein sequence ID" value="NWH03769.1"/>
    <property type="molecule type" value="Genomic_DNA"/>
</dbReference>
<evidence type="ECO:0000313" key="4">
    <source>
        <dbReference type="Proteomes" id="UP000553343"/>
    </source>
</evidence>
<sequence>MSVIISLSIFPIDKGESVCSYVARAIKIIKESGLEYDFGPMSTSMEGEWDDVMAVVNRCFEDLKKDCDRIYLNISADYRKGAPGRIKRKVVSVQKKIEPQ</sequence>
<dbReference type="Proteomes" id="UP000553343">
    <property type="component" value="Unassembled WGS sequence"/>
</dbReference>
<dbReference type="PANTHER" id="PTHR33777">
    <property type="entry name" value="UPF0045 PROTEIN ECM15"/>
    <property type="match status" value="1"/>
</dbReference>
<dbReference type="InterPro" id="IPR051614">
    <property type="entry name" value="UPF0045_domain"/>
</dbReference>
<dbReference type="Gene3D" id="3.30.70.930">
    <property type="match status" value="1"/>
</dbReference>
<reference evidence="3 4" key="1">
    <citation type="submission" date="2020-06" db="EMBL/GenBank/DDBJ databases">
        <title>High-quality draft genome of sulfate reducer Desulfobacter latus type strain AcrS2 isolated from marine sediment.</title>
        <authorList>
            <person name="Hoppe M."/>
            <person name="Larsen C.K."/>
            <person name="Marshall I.P.G."/>
            <person name="Schramm A."/>
            <person name="Marietou A.G."/>
        </authorList>
    </citation>
    <scope>NUCLEOTIDE SEQUENCE [LARGE SCALE GENOMIC DNA]</scope>
    <source>
        <strain evidence="3 4">AcRS2</strain>
    </source>
</reference>
<dbReference type="AlphaFoldDB" id="A0A850SRJ4"/>
<keyword evidence="4" id="KW-1185">Reference proteome</keyword>
<accession>A0A850SRJ4</accession>
<name>A0A850SRJ4_9BACT</name>
<dbReference type="NCBIfam" id="TIGR00106">
    <property type="entry name" value="MTH1187 family thiamine-binding protein"/>
    <property type="match status" value="1"/>
</dbReference>
<feature type="domain" description="Thiamine-binding protein" evidence="2">
    <location>
        <begin position="6"/>
        <end position="94"/>
    </location>
</feature>
<evidence type="ECO:0000259" key="2">
    <source>
        <dbReference type="Pfam" id="PF01910"/>
    </source>
</evidence>
<dbReference type="InterPro" id="IPR002767">
    <property type="entry name" value="Thiamine_BP"/>
</dbReference>
<organism evidence="3 4">
    <name type="scientific">Desulfobacter latus</name>
    <dbReference type="NCBI Taxonomy" id="2292"/>
    <lineage>
        <taxon>Bacteria</taxon>
        <taxon>Pseudomonadati</taxon>
        <taxon>Thermodesulfobacteriota</taxon>
        <taxon>Desulfobacteria</taxon>
        <taxon>Desulfobacterales</taxon>
        <taxon>Desulfobacteraceae</taxon>
        <taxon>Desulfobacter</taxon>
    </lineage>
</organism>
<dbReference type="InterPro" id="IPR029756">
    <property type="entry name" value="MTH1187/YkoF-like"/>
</dbReference>
<evidence type="ECO:0000256" key="1">
    <source>
        <dbReference type="ARBA" id="ARBA00010272"/>
    </source>
</evidence>
<comment type="caution">
    <text evidence="3">The sequence shown here is derived from an EMBL/GenBank/DDBJ whole genome shotgun (WGS) entry which is preliminary data.</text>
</comment>
<dbReference type="PANTHER" id="PTHR33777:SF1">
    <property type="entry name" value="UPF0045 PROTEIN ECM15"/>
    <property type="match status" value="1"/>
</dbReference>
<dbReference type="SUPFAM" id="SSF89957">
    <property type="entry name" value="MTH1187/YkoF-like"/>
    <property type="match status" value="1"/>
</dbReference>
<evidence type="ECO:0000313" key="3">
    <source>
        <dbReference type="EMBL" id="NWH03769.1"/>
    </source>
</evidence>
<dbReference type="RefSeq" id="WP_178365221.1">
    <property type="nucleotide sequence ID" value="NZ_JACADJ010000004.1"/>
</dbReference>
<proteinExistence type="inferred from homology"/>
<comment type="similarity">
    <text evidence="1">Belongs to the UPF0045 family.</text>
</comment>
<gene>
    <name evidence="3" type="ORF">HXW94_01975</name>
</gene>
<protein>
    <submittedName>
        <fullName evidence="3">MTH1187 family thiamine-binding protein</fullName>
    </submittedName>
</protein>
<dbReference type="Pfam" id="PF01910">
    <property type="entry name" value="Thiamine_BP"/>
    <property type="match status" value="1"/>
</dbReference>
<dbReference type="GO" id="GO:0005829">
    <property type="term" value="C:cytosol"/>
    <property type="evidence" value="ECO:0007669"/>
    <property type="project" value="TreeGrafter"/>
</dbReference>